<feature type="compositionally biased region" description="Basic residues" evidence="3">
    <location>
        <begin position="106"/>
        <end position="119"/>
    </location>
</feature>
<dbReference type="Proteomes" id="UP000050525">
    <property type="component" value="Unassembled WGS sequence"/>
</dbReference>
<protein>
    <submittedName>
        <fullName evidence="4">Death-associated protein 1-like</fullName>
    </submittedName>
</protein>
<evidence type="ECO:0000256" key="3">
    <source>
        <dbReference type="SAM" id="MobiDB-lite"/>
    </source>
</evidence>
<accession>A0A151PCQ4</accession>
<feature type="region of interest" description="Disordered" evidence="3">
    <location>
        <begin position="42"/>
        <end position="68"/>
    </location>
</feature>
<reference evidence="4 5" key="1">
    <citation type="journal article" date="2012" name="Genome Biol.">
        <title>Sequencing three crocodilian genomes to illuminate the evolution of archosaurs and amniotes.</title>
        <authorList>
            <person name="St John J.A."/>
            <person name="Braun E.L."/>
            <person name="Isberg S.R."/>
            <person name="Miles L.G."/>
            <person name="Chong A.Y."/>
            <person name="Gongora J."/>
            <person name="Dalzell P."/>
            <person name="Moran C."/>
            <person name="Bed'hom B."/>
            <person name="Abzhanov A."/>
            <person name="Burgess S.C."/>
            <person name="Cooksey A.M."/>
            <person name="Castoe T.A."/>
            <person name="Crawford N.G."/>
            <person name="Densmore L.D."/>
            <person name="Drew J.C."/>
            <person name="Edwards S.V."/>
            <person name="Faircloth B.C."/>
            <person name="Fujita M.K."/>
            <person name="Greenwold M.J."/>
            <person name="Hoffmann F.G."/>
            <person name="Howard J.M."/>
            <person name="Iguchi T."/>
            <person name="Janes D.E."/>
            <person name="Khan S.Y."/>
            <person name="Kohno S."/>
            <person name="de Koning A.J."/>
            <person name="Lance S.L."/>
            <person name="McCarthy F.M."/>
            <person name="McCormack J.E."/>
            <person name="Merchant M.E."/>
            <person name="Peterson D.G."/>
            <person name="Pollock D.D."/>
            <person name="Pourmand N."/>
            <person name="Raney B.J."/>
            <person name="Roessler K.A."/>
            <person name="Sanford J.R."/>
            <person name="Sawyer R.H."/>
            <person name="Schmidt C.J."/>
            <person name="Triplett E.W."/>
            <person name="Tuberville T.D."/>
            <person name="Venegas-Anaya M."/>
            <person name="Howard J.T."/>
            <person name="Jarvis E.D."/>
            <person name="Guillette L.J.Jr."/>
            <person name="Glenn T.C."/>
            <person name="Green R.E."/>
            <person name="Ray D.A."/>
        </authorList>
    </citation>
    <scope>NUCLEOTIDE SEQUENCE [LARGE SCALE GENOMIC DNA]</scope>
    <source>
        <strain evidence="4">KSC_2009_1</strain>
    </source>
</reference>
<dbReference type="InterPro" id="IPR024130">
    <property type="entry name" value="DAP1/DAPL1"/>
</dbReference>
<dbReference type="PANTHER" id="PTHR13177">
    <property type="entry name" value="DEATH-ASSOCIATED PROTEIN 1"/>
    <property type="match status" value="1"/>
</dbReference>
<dbReference type="AlphaFoldDB" id="A0A151PCQ4"/>
<dbReference type="EMBL" id="AKHW03000499">
    <property type="protein sequence ID" value="KYO46719.1"/>
    <property type="molecule type" value="Genomic_DNA"/>
</dbReference>
<dbReference type="GO" id="GO:0070513">
    <property type="term" value="F:death domain binding"/>
    <property type="evidence" value="ECO:0007669"/>
    <property type="project" value="TreeGrafter"/>
</dbReference>
<comment type="caution">
    <text evidence="4">The sequence shown here is derived from an EMBL/GenBank/DDBJ whole genome shotgun (WGS) entry which is preliminary data.</text>
</comment>
<organism evidence="4 5">
    <name type="scientific">Alligator mississippiensis</name>
    <name type="common">American alligator</name>
    <dbReference type="NCBI Taxonomy" id="8496"/>
    <lineage>
        <taxon>Eukaryota</taxon>
        <taxon>Metazoa</taxon>
        <taxon>Chordata</taxon>
        <taxon>Craniata</taxon>
        <taxon>Vertebrata</taxon>
        <taxon>Euteleostomi</taxon>
        <taxon>Archelosauria</taxon>
        <taxon>Archosauria</taxon>
        <taxon>Crocodylia</taxon>
        <taxon>Alligatoridae</taxon>
        <taxon>Alligatorinae</taxon>
        <taxon>Alligator</taxon>
    </lineage>
</organism>
<evidence type="ECO:0000313" key="5">
    <source>
        <dbReference type="Proteomes" id="UP000050525"/>
    </source>
</evidence>
<dbReference type="Pfam" id="PF15228">
    <property type="entry name" value="DAP"/>
    <property type="match status" value="1"/>
</dbReference>
<dbReference type="eggNOG" id="ENOG502S4ST">
    <property type="taxonomic scope" value="Eukaryota"/>
</dbReference>
<dbReference type="GO" id="GO:0006417">
    <property type="term" value="P:regulation of translation"/>
    <property type="evidence" value="ECO:0007669"/>
    <property type="project" value="UniProtKB-KW"/>
</dbReference>
<dbReference type="GO" id="GO:0034198">
    <property type="term" value="P:cellular response to amino acid starvation"/>
    <property type="evidence" value="ECO:0007669"/>
    <property type="project" value="TreeGrafter"/>
</dbReference>
<proteinExistence type="inferred from homology"/>
<dbReference type="PANTHER" id="PTHR13177:SF3">
    <property type="entry name" value="DEATH-ASSOCIATED PROTEIN 1"/>
    <property type="match status" value="1"/>
</dbReference>
<name>A0A151PCQ4_ALLMI</name>
<feature type="region of interest" description="Disordered" evidence="3">
    <location>
        <begin position="95"/>
        <end position="119"/>
    </location>
</feature>
<comment type="similarity">
    <text evidence="2">Belongs to the DAP-DAPL1 family.</text>
</comment>
<keyword evidence="5" id="KW-1185">Reference proteome</keyword>
<sequence length="119" mass="13237">MVGGTSGKGQCVIRPLRIEKGGNKEWALLRDKVKAGGMRIVQKHHSSGEHLSQERDKDAKDWECDSPPKQTLIISGAITRGDKDFPPAAAQVAHQKPQPCVEKLPPHHHINQHIHQPRK</sequence>
<evidence type="ECO:0000256" key="2">
    <source>
        <dbReference type="ARBA" id="ARBA00038025"/>
    </source>
</evidence>
<feature type="compositionally biased region" description="Basic and acidic residues" evidence="3">
    <location>
        <begin position="46"/>
        <end position="63"/>
    </location>
</feature>
<keyword evidence="1" id="KW-0810">Translation regulation</keyword>
<dbReference type="GO" id="GO:0010507">
    <property type="term" value="P:negative regulation of autophagy"/>
    <property type="evidence" value="ECO:0007669"/>
    <property type="project" value="TreeGrafter"/>
</dbReference>
<evidence type="ECO:0000256" key="1">
    <source>
        <dbReference type="ARBA" id="ARBA00022845"/>
    </source>
</evidence>
<dbReference type="GO" id="GO:0097190">
    <property type="term" value="P:apoptotic signaling pathway"/>
    <property type="evidence" value="ECO:0007669"/>
    <property type="project" value="TreeGrafter"/>
</dbReference>
<gene>
    <name evidence="4" type="ORF">Y1Q_0018461</name>
</gene>
<evidence type="ECO:0000313" key="4">
    <source>
        <dbReference type="EMBL" id="KYO46719.1"/>
    </source>
</evidence>